<gene>
    <name evidence="2" type="ORF">EDD27_1548</name>
</gene>
<feature type="transmembrane region" description="Helical" evidence="1">
    <location>
        <begin position="192"/>
        <end position="211"/>
    </location>
</feature>
<dbReference type="EMBL" id="SAUN01000001">
    <property type="protein sequence ID" value="RVX39200.1"/>
    <property type="molecule type" value="Genomic_DNA"/>
</dbReference>
<feature type="transmembrane region" description="Helical" evidence="1">
    <location>
        <begin position="60"/>
        <end position="77"/>
    </location>
</feature>
<feature type="transmembrane region" description="Helical" evidence="1">
    <location>
        <begin position="141"/>
        <end position="161"/>
    </location>
</feature>
<evidence type="ECO:0000313" key="2">
    <source>
        <dbReference type="EMBL" id="RVX39200.1"/>
    </source>
</evidence>
<sequence>MTTVETPPATAGFTRYAMIACAVVALLMLALSLLFAPFATTAEGEPYIRGFVANLDSYPLWSWVSVLSFATFIPAIFAVSKVARSGRPVLGLVGMILAFILALPVGANTDDVIYAAAKAGLDVPTTNRLVTELNEGLPTSLLGFTFFVSLLGFVLLGIAALSSAAPKWAAIAMIVAPFLIPIAWIAQLGNLAAGAAWLVFAAASGGIALALPRP</sequence>
<dbReference type="RefSeq" id="WP_127931734.1">
    <property type="nucleotide sequence ID" value="NZ_SAUN01000001.1"/>
</dbReference>
<proteinExistence type="predicted"/>
<feature type="transmembrane region" description="Helical" evidence="1">
    <location>
        <begin position="168"/>
        <end position="186"/>
    </location>
</feature>
<evidence type="ECO:0008006" key="4">
    <source>
        <dbReference type="Google" id="ProtNLM"/>
    </source>
</evidence>
<dbReference type="Proteomes" id="UP000284824">
    <property type="component" value="Unassembled WGS sequence"/>
</dbReference>
<organism evidence="2 3">
    <name type="scientific">Nonomuraea polychroma</name>
    <dbReference type="NCBI Taxonomy" id="46176"/>
    <lineage>
        <taxon>Bacteria</taxon>
        <taxon>Bacillati</taxon>
        <taxon>Actinomycetota</taxon>
        <taxon>Actinomycetes</taxon>
        <taxon>Streptosporangiales</taxon>
        <taxon>Streptosporangiaceae</taxon>
        <taxon>Nonomuraea</taxon>
    </lineage>
</organism>
<reference evidence="2 3" key="1">
    <citation type="submission" date="2019-01" db="EMBL/GenBank/DDBJ databases">
        <title>Sequencing the genomes of 1000 actinobacteria strains.</title>
        <authorList>
            <person name="Klenk H.-P."/>
        </authorList>
    </citation>
    <scope>NUCLEOTIDE SEQUENCE [LARGE SCALE GENOMIC DNA]</scope>
    <source>
        <strain evidence="2 3">DSM 43925</strain>
    </source>
</reference>
<evidence type="ECO:0000313" key="3">
    <source>
        <dbReference type="Proteomes" id="UP000284824"/>
    </source>
</evidence>
<accession>A0A438M083</accession>
<dbReference type="AlphaFoldDB" id="A0A438M083"/>
<keyword evidence="1" id="KW-0472">Membrane</keyword>
<keyword evidence="1" id="KW-1133">Transmembrane helix</keyword>
<keyword evidence="1" id="KW-0812">Transmembrane</keyword>
<keyword evidence="3" id="KW-1185">Reference proteome</keyword>
<dbReference type="OrthoDB" id="3529418at2"/>
<protein>
    <recommendedName>
        <fullName evidence="4">DUF4386 family protein</fullName>
    </recommendedName>
</protein>
<comment type="caution">
    <text evidence="2">The sequence shown here is derived from an EMBL/GenBank/DDBJ whole genome shotgun (WGS) entry which is preliminary data.</text>
</comment>
<feature type="transmembrane region" description="Helical" evidence="1">
    <location>
        <begin position="89"/>
        <end position="107"/>
    </location>
</feature>
<name>A0A438M083_9ACTN</name>
<evidence type="ECO:0000256" key="1">
    <source>
        <dbReference type="SAM" id="Phobius"/>
    </source>
</evidence>